<dbReference type="AlphaFoldDB" id="A0AAJ7LJN5"/>
<dbReference type="KEGG" id="lcf:108878758"/>
<feature type="compositionally biased region" description="Acidic residues" evidence="1">
    <location>
        <begin position="345"/>
        <end position="362"/>
    </location>
</feature>
<dbReference type="InterPro" id="IPR032675">
    <property type="entry name" value="LRR_dom_sf"/>
</dbReference>
<accession>A0AAJ7LJN5</accession>
<evidence type="ECO:0000256" key="1">
    <source>
        <dbReference type="SAM" id="MobiDB-lite"/>
    </source>
</evidence>
<reference evidence="3 4" key="1">
    <citation type="submission" date="2025-04" db="UniProtKB">
        <authorList>
            <consortium name="RefSeq"/>
        </authorList>
    </citation>
    <scope>IDENTIFICATION</scope>
    <source>
        <tissue evidence="3 4">Brain</tissue>
    </source>
</reference>
<dbReference type="InterPro" id="IPR006553">
    <property type="entry name" value="Leu-rich_rpt_Cys-con_subtyp"/>
</dbReference>
<sequence>MPLFRASGERGGAKAPAGRRRVRKMKWKGSCGRTDEDGSIPSLMRLCLLSLADNMKEVWVKDYADNYLDQYSFRHIMGPFNFLPGELVEELTWLLCTRNQLTRAALHLLLVPQLHGLSLERCPGLVTSALCAHIAARCQGLWSLDLSGAQQLPSKVLSETLCCLPALRSLSLAGTPCDRRVIKTIAHHCRWLRHLDVSRCHFLSPAALLSLGGGALCSSSTSSPNSSVRSSQSPVSSFSSDPSSSCFSAPLSPLPLSSLLALDTGFGEQEGDPVAAAAYLLLALSGLERVAMEGLGQACCLIERREFSQMDAFTDREGVPRLEEVWRERRHRQGLERRREGAAAIDEEHEDGEEEEEEEEGIMWEGYGGASEEDASRDEGPSCSLNQAEEKKRGRALSQSDDERLILRLKDAKGLSCDFLDTVGRLCPNISSISVTANDNEDTSGRSQGSLLAAGLQTWSGQLQNLSVHFPGPLVDLLPALQVAGSSLVSLTLEGVKTSPHSPLLEIIKSCPRLRDLVISAEPPDMPDGEDEVDMLDYRDLPQLPNLFSLTLNFSYVSLFTYNDIQMPVRSWMSLQKVLQCLLMGSPLLEKVSLVSLPCRLDHVLQHVLRRGELYLCRPADSAEVPPMPLGRVQHLDLMRTDVTMMTLRKMMQRSKRLKFVDVSYCWAISQFEWLDCKTVSDVKIVWL</sequence>
<name>A0AAJ7LJN5_LATCA</name>
<dbReference type="RefSeq" id="XP_018525245.1">
    <property type="nucleotide sequence ID" value="XM_018669729.2"/>
</dbReference>
<dbReference type="RefSeq" id="XP_018525244.1">
    <property type="nucleotide sequence ID" value="XM_018669728.2"/>
</dbReference>
<gene>
    <name evidence="3 4" type="primary">si:ch211-214j8.12</name>
</gene>
<evidence type="ECO:0000313" key="2">
    <source>
        <dbReference type="Proteomes" id="UP000694890"/>
    </source>
</evidence>
<feature type="region of interest" description="Disordered" evidence="1">
    <location>
        <begin position="336"/>
        <end position="397"/>
    </location>
</feature>
<dbReference type="SMART" id="SM00367">
    <property type="entry name" value="LRR_CC"/>
    <property type="match status" value="2"/>
</dbReference>
<proteinExistence type="predicted"/>
<organism evidence="2 4">
    <name type="scientific">Lates calcarifer</name>
    <name type="common">Barramundi</name>
    <name type="synonym">Holocentrus calcarifer</name>
    <dbReference type="NCBI Taxonomy" id="8187"/>
    <lineage>
        <taxon>Eukaryota</taxon>
        <taxon>Metazoa</taxon>
        <taxon>Chordata</taxon>
        <taxon>Craniata</taxon>
        <taxon>Vertebrata</taxon>
        <taxon>Euteleostomi</taxon>
        <taxon>Actinopterygii</taxon>
        <taxon>Neopterygii</taxon>
        <taxon>Teleostei</taxon>
        <taxon>Neoteleostei</taxon>
        <taxon>Acanthomorphata</taxon>
        <taxon>Carangaria</taxon>
        <taxon>Carangaria incertae sedis</taxon>
        <taxon>Centropomidae</taxon>
        <taxon>Lates</taxon>
    </lineage>
</organism>
<protein>
    <submittedName>
        <fullName evidence="3 4">Uncharacterized protein si:ch211-214j8.12</fullName>
    </submittedName>
</protein>
<evidence type="ECO:0000313" key="3">
    <source>
        <dbReference type="RefSeq" id="XP_018525244.1"/>
    </source>
</evidence>
<dbReference type="GeneID" id="108878758"/>
<dbReference type="Gene3D" id="3.80.10.10">
    <property type="entry name" value="Ribonuclease Inhibitor"/>
    <property type="match status" value="2"/>
</dbReference>
<dbReference type="PANTHER" id="PTHR38926:SF72">
    <property type="entry name" value="IM:7136021-RELATED"/>
    <property type="match status" value="1"/>
</dbReference>
<feature type="region of interest" description="Disordered" evidence="1">
    <location>
        <begin position="222"/>
        <end position="241"/>
    </location>
</feature>
<dbReference type="SUPFAM" id="SSF52047">
    <property type="entry name" value="RNI-like"/>
    <property type="match status" value="2"/>
</dbReference>
<dbReference type="Proteomes" id="UP000694890">
    <property type="component" value="Linkage group LG13"/>
</dbReference>
<evidence type="ECO:0000313" key="4">
    <source>
        <dbReference type="RefSeq" id="XP_018525245.1"/>
    </source>
</evidence>
<dbReference type="PANTHER" id="PTHR38926">
    <property type="entry name" value="F-BOX DOMAIN CONTAINING PROTEIN, EXPRESSED"/>
    <property type="match status" value="1"/>
</dbReference>